<dbReference type="InterPro" id="IPR036390">
    <property type="entry name" value="WH_DNA-bd_sf"/>
</dbReference>
<dbReference type="EMBL" id="FR823390">
    <property type="protein sequence ID" value="CBZ53958.1"/>
    <property type="molecule type" value="Genomic_DNA"/>
</dbReference>
<dbReference type="AlphaFoldDB" id="F0VJP7"/>
<feature type="region of interest" description="Disordered" evidence="3">
    <location>
        <begin position="1"/>
        <end position="82"/>
    </location>
</feature>
<feature type="domain" description="HTH La-type RNA-binding" evidence="4">
    <location>
        <begin position="78"/>
        <end position="174"/>
    </location>
</feature>
<organism evidence="5 7">
    <name type="scientific">Neospora caninum (strain Liverpool)</name>
    <dbReference type="NCBI Taxonomy" id="572307"/>
    <lineage>
        <taxon>Eukaryota</taxon>
        <taxon>Sar</taxon>
        <taxon>Alveolata</taxon>
        <taxon>Apicomplexa</taxon>
        <taxon>Conoidasida</taxon>
        <taxon>Coccidia</taxon>
        <taxon>Eucoccidiorida</taxon>
        <taxon>Eimeriorina</taxon>
        <taxon>Sarcocystidae</taxon>
        <taxon>Neospora</taxon>
    </lineage>
</organism>
<dbReference type="SUPFAM" id="SSF46785">
    <property type="entry name" value="Winged helix' DNA-binding domain"/>
    <property type="match status" value="1"/>
</dbReference>
<dbReference type="Proteomes" id="UP000007494">
    <property type="component" value="Chromosome VIII"/>
</dbReference>
<dbReference type="EMBL" id="LN714483">
    <property type="protein sequence ID" value="CEL67959.1"/>
    <property type="molecule type" value="Genomic_DNA"/>
</dbReference>
<feature type="compositionally biased region" description="Basic and acidic residues" evidence="3">
    <location>
        <begin position="175"/>
        <end position="191"/>
    </location>
</feature>
<dbReference type="PROSITE" id="PS50961">
    <property type="entry name" value="HTH_LA"/>
    <property type="match status" value="1"/>
</dbReference>
<dbReference type="InterPro" id="IPR036388">
    <property type="entry name" value="WH-like_DNA-bd_sf"/>
</dbReference>
<proteinExistence type="predicted"/>
<feature type="region of interest" description="Disordered" evidence="3">
    <location>
        <begin position="470"/>
        <end position="559"/>
    </location>
</feature>
<sequence length="559" mass="61482">MAAPESNPAVAAPATVDQRSTVGSAEHDKEAQSDQVGREMTPENLEGKSACTGDKGGLNRKRKRGGHEDSFFPKKRDEMTPEQLKQRIKRQVEYYLSDESLTFDTFFQSKMREAAQQGKGEALDLRFVLSSPRIKSLNLTKAEILAAIADSTLVKVKEEADGTTLLYRETPLPELQERPQRGAAGGRREDGGAGGAFRIPQGIGKDPHAAGVFLKLCDIPENVQQWQQVKDAIKEKLPGEVFVKFVSKIDEVSVAGDKKTRRCWVYLGPFENDRETLQKMQPIKIPLGEGEAEAHILTDQEVRLCVQDLPPRIRMAREKDLQTLRRQLAALPLSLGGVPFKSVEHLRMCMAEFLQKTPVDQALKPNSAAEKAVKSLLDYHPKAYMKKGGRDREVVGIKVGLHDKLDSQSGERSKCFFVVRKKKGEEQNEEDEEDFSVSKCISELAKDPPCDAEELNKLLQKRYESVAQQRAHAAEQAQKRRKIREEAARVTGAAGAVEPAETSAKEAQKDDGQSADKNTENCNSASTESAAGGAGEQTGGETAAKVSSQNAESNAEKTA</sequence>
<accession>F0VJP7</accession>
<protein>
    <submittedName>
        <fullName evidence="6">La domain-containing protein, putative</fullName>
    </submittedName>
    <submittedName>
        <fullName evidence="5">Putative la domain-containing protein</fullName>
    </submittedName>
</protein>
<evidence type="ECO:0000259" key="4">
    <source>
        <dbReference type="PROSITE" id="PS50961"/>
    </source>
</evidence>
<keyword evidence="7" id="KW-1185">Reference proteome</keyword>
<dbReference type="CDD" id="cd07323">
    <property type="entry name" value="LAM"/>
    <property type="match status" value="1"/>
</dbReference>
<name>F0VJP7_NEOCL</name>
<reference evidence="5" key="2">
    <citation type="submission" date="2011-03" db="EMBL/GenBank/DDBJ databases">
        <title>Comparative genomics and transcriptomics of Neospora caninum and Toxoplasma gondii.</title>
        <authorList>
            <person name="Reid A.J."/>
            <person name="Sohal A."/>
            <person name="Harris D."/>
            <person name="Quail M."/>
            <person name="Sanders M."/>
            <person name="Berriman M."/>
            <person name="Wastling J.M."/>
            <person name="Pain A."/>
        </authorList>
    </citation>
    <scope>NUCLEOTIDE SEQUENCE</scope>
    <source>
        <strain evidence="5">Liverpool</strain>
    </source>
</reference>
<dbReference type="InParanoid" id="F0VJP7"/>
<dbReference type="Pfam" id="PF11523">
    <property type="entry name" value="DUF3223"/>
    <property type="match status" value="1"/>
</dbReference>
<evidence type="ECO:0000256" key="3">
    <source>
        <dbReference type="SAM" id="MobiDB-lite"/>
    </source>
</evidence>
<reference evidence="5" key="1">
    <citation type="submission" date="2011-02" db="EMBL/GenBank/DDBJ databases">
        <authorList>
            <person name="Aslett M."/>
        </authorList>
    </citation>
    <scope>NUCLEOTIDE SEQUENCE</scope>
    <source>
        <strain evidence="5">Liverpool</strain>
    </source>
</reference>
<evidence type="ECO:0000313" key="5">
    <source>
        <dbReference type="EMBL" id="CBZ53958.1"/>
    </source>
</evidence>
<evidence type="ECO:0000313" key="7">
    <source>
        <dbReference type="Proteomes" id="UP000007494"/>
    </source>
</evidence>
<evidence type="ECO:0000256" key="2">
    <source>
        <dbReference type="PROSITE-ProRule" id="PRU00332"/>
    </source>
</evidence>
<reference evidence="7" key="3">
    <citation type="journal article" date="2012" name="PLoS Pathog.">
        <title>Comparative genomics of the apicomplexan parasites Toxoplasma gondii and Neospora caninum: Coccidia differing in host range and transmission strategy.</title>
        <authorList>
            <person name="Reid A.J."/>
            <person name="Vermont S.J."/>
            <person name="Cotton J.A."/>
            <person name="Harris D."/>
            <person name="Hill-Cawthorne G.A."/>
            <person name="Konen-Waisman S."/>
            <person name="Latham S.M."/>
            <person name="Mourier T."/>
            <person name="Norton R."/>
            <person name="Quail M.A."/>
            <person name="Sanders M."/>
            <person name="Shanmugam D."/>
            <person name="Sohal A."/>
            <person name="Wasmuth J.D."/>
            <person name="Brunk B."/>
            <person name="Grigg M.E."/>
            <person name="Howard J.C."/>
            <person name="Parkinson J."/>
            <person name="Roos D.S."/>
            <person name="Trees A.J."/>
            <person name="Berriman M."/>
            <person name="Pain A."/>
            <person name="Wastling J.M."/>
        </authorList>
    </citation>
    <scope>NUCLEOTIDE SEQUENCE [LARGE SCALE GENOMIC DNA]</scope>
    <source>
        <strain evidence="7">Liverpool</strain>
    </source>
</reference>
<keyword evidence="1 2" id="KW-0694">RNA-binding</keyword>
<dbReference type="InterPro" id="IPR006630">
    <property type="entry name" value="La_HTH"/>
</dbReference>
<dbReference type="OMA" id="RRCWVYL"/>
<feature type="compositionally biased region" description="Basic and acidic residues" evidence="3">
    <location>
        <begin position="25"/>
        <end position="41"/>
    </location>
</feature>
<dbReference type="Gene3D" id="1.10.10.10">
    <property type="entry name" value="Winged helix-like DNA-binding domain superfamily/Winged helix DNA-binding domain"/>
    <property type="match status" value="1"/>
</dbReference>
<dbReference type="OrthoDB" id="409625at2759"/>
<reference evidence="6" key="4">
    <citation type="journal article" date="2015" name="PLoS ONE">
        <title>Comprehensive Evaluation of Toxoplasma gondii VEG and Neospora caninum LIV Genomes with Tachyzoite Stage Transcriptome and Proteome Defines Novel Transcript Features.</title>
        <authorList>
            <person name="Ramaprasad A."/>
            <person name="Mourier T."/>
            <person name="Naeem R."/>
            <person name="Malas T.B."/>
            <person name="Moussa E."/>
            <person name="Panigrahi A."/>
            <person name="Vermont S.J."/>
            <person name="Otto T.D."/>
            <person name="Wastling J."/>
            <person name="Pain A."/>
        </authorList>
    </citation>
    <scope>NUCLEOTIDE SEQUENCE</scope>
    <source>
        <strain evidence="6">Liverpool</strain>
    </source>
</reference>
<dbReference type="eggNOG" id="ENOG502S37K">
    <property type="taxonomic scope" value="Eukaryota"/>
</dbReference>
<dbReference type="RefSeq" id="XP_003883990.1">
    <property type="nucleotide sequence ID" value="XM_003883941.1"/>
</dbReference>
<feature type="compositionally biased region" description="Basic and acidic residues" evidence="3">
    <location>
        <begin position="66"/>
        <end position="79"/>
    </location>
</feature>
<dbReference type="GO" id="GO:0003723">
    <property type="term" value="F:RNA binding"/>
    <property type="evidence" value="ECO:0007669"/>
    <property type="project" value="UniProtKB-UniRule"/>
</dbReference>
<evidence type="ECO:0000256" key="1">
    <source>
        <dbReference type="ARBA" id="ARBA00022884"/>
    </source>
</evidence>
<evidence type="ECO:0000313" key="6">
    <source>
        <dbReference type="EMBL" id="CEL67959.1"/>
    </source>
</evidence>
<dbReference type="GeneID" id="13443684"/>
<feature type="region of interest" description="Disordered" evidence="3">
    <location>
        <begin position="172"/>
        <end position="200"/>
    </location>
</feature>
<dbReference type="SMART" id="SM00715">
    <property type="entry name" value="LA"/>
    <property type="match status" value="1"/>
</dbReference>
<dbReference type="Gene3D" id="3.10.450.40">
    <property type="match status" value="1"/>
</dbReference>
<feature type="compositionally biased region" description="Basic and acidic residues" evidence="3">
    <location>
        <begin position="503"/>
        <end position="519"/>
    </location>
</feature>
<gene>
    <name evidence="6" type="ORF">BN1204_037400</name>
    <name evidence="5" type="ORF">NCLIV_037400</name>
</gene>
<dbReference type="VEuPathDB" id="ToxoDB:NCLIV_037400"/>
<dbReference type="Pfam" id="PF05383">
    <property type="entry name" value="La"/>
    <property type="match status" value="1"/>
</dbReference>